<dbReference type="PANTHER" id="PTHR42648">
    <property type="entry name" value="TRANSPOSASE, PUTATIVE-RELATED"/>
    <property type="match status" value="1"/>
</dbReference>
<dbReference type="OrthoDB" id="413361at2759"/>
<sequence length="148" mass="16505">MQFHRRLGHLTYDTIVKNAKVPASGIALAGHKRENCLACAHGKQTENAQSRKDTGANSAIDVIGSVVCSDLKGPVKPRDRLGNRFVGSFIDHRPNYCRIFLAKAKDVAALKFKHFMAFFERQFNCRIHVLCGEVRATSQSPEYTLSQT</sequence>
<organism evidence="1 2">
    <name type="scientific">Phytophthora fragariaefolia</name>
    <dbReference type="NCBI Taxonomy" id="1490495"/>
    <lineage>
        <taxon>Eukaryota</taxon>
        <taxon>Sar</taxon>
        <taxon>Stramenopiles</taxon>
        <taxon>Oomycota</taxon>
        <taxon>Peronosporomycetes</taxon>
        <taxon>Peronosporales</taxon>
        <taxon>Peronosporaceae</taxon>
        <taxon>Phytophthora</taxon>
    </lineage>
</organism>
<keyword evidence="2" id="KW-1185">Reference proteome</keyword>
<dbReference type="EMBL" id="BSXT01004199">
    <property type="protein sequence ID" value="GMF57099.1"/>
    <property type="molecule type" value="Genomic_DNA"/>
</dbReference>
<protein>
    <submittedName>
        <fullName evidence="1">Unnamed protein product</fullName>
    </submittedName>
</protein>
<evidence type="ECO:0000313" key="1">
    <source>
        <dbReference type="EMBL" id="GMF57099.1"/>
    </source>
</evidence>
<dbReference type="PANTHER" id="PTHR42648:SF28">
    <property type="entry name" value="TRANSPOSON-ENCODED PROTEIN WITH RIBONUCLEASE H-LIKE AND RETROVIRUS ZINC FINGER-LIKE DOMAINS"/>
    <property type="match status" value="1"/>
</dbReference>
<accession>A0A9W7D4B1</accession>
<comment type="caution">
    <text evidence="1">The sequence shown here is derived from an EMBL/GenBank/DDBJ whole genome shotgun (WGS) entry which is preliminary data.</text>
</comment>
<dbReference type="Proteomes" id="UP001165121">
    <property type="component" value="Unassembled WGS sequence"/>
</dbReference>
<evidence type="ECO:0000313" key="2">
    <source>
        <dbReference type="Proteomes" id="UP001165121"/>
    </source>
</evidence>
<reference evidence="1" key="1">
    <citation type="submission" date="2023-04" db="EMBL/GenBank/DDBJ databases">
        <title>Phytophthora fragariaefolia NBRC 109709.</title>
        <authorList>
            <person name="Ichikawa N."/>
            <person name="Sato H."/>
            <person name="Tonouchi N."/>
        </authorList>
    </citation>
    <scope>NUCLEOTIDE SEQUENCE</scope>
    <source>
        <strain evidence="1">NBRC 109709</strain>
    </source>
</reference>
<dbReference type="InterPro" id="IPR039537">
    <property type="entry name" value="Retrotran_Ty1/copia-like"/>
</dbReference>
<dbReference type="AlphaFoldDB" id="A0A9W7D4B1"/>
<name>A0A9W7D4B1_9STRA</name>
<gene>
    <name evidence="1" type="ORF">Pfra01_002434300</name>
</gene>
<proteinExistence type="predicted"/>